<gene>
    <name evidence="1" type="ORF">JOQ06_017133</name>
</gene>
<dbReference type="EMBL" id="JAPTMU010000011">
    <property type="protein sequence ID" value="KAJ4935602.1"/>
    <property type="molecule type" value="Genomic_DNA"/>
</dbReference>
<dbReference type="Proteomes" id="UP001219934">
    <property type="component" value="Unassembled WGS sequence"/>
</dbReference>
<protein>
    <submittedName>
        <fullName evidence="1">Uncharacterized protein</fullName>
    </submittedName>
</protein>
<comment type="caution">
    <text evidence="1">The sequence shown here is derived from an EMBL/GenBank/DDBJ whole genome shotgun (WGS) entry which is preliminary data.</text>
</comment>
<keyword evidence="2" id="KW-1185">Reference proteome</keyword>
<evidence type="ECO:0000313" key="2">
    <source>
        <dbReference type="Proteomes" id="UP001219934"/>
    </source>
</evidence>
<accession>A0AAD6B2P0</accession>
<name>A0AAD6B2P0_9TELE</name>
<evidence type="ECO:0000313" key="1">
    <source>
        <dbReference type="EMBL" id="KAJ4935602.1"/>
    </source>
</evidence>
<proteinExistence type="predicted"/>
<organism evidence="1 2">
    <name type="scientific">Pogonophryne albipinna</name>
    <dbReference type="NCBI Taxonomy" id="1090488"/>
    <lineage>
        <taxon>Eukaryota</taxon>
        <taxon>Metazoa</taxon>
        <taxon>Chordata</taxon>
        <taxon>Craniata</taxon>
        <taxon>Vertebrata</taxon>
        <taxon>Euteleostomi</taxon>
        <taxon>Actinopterygii</taxon>
        <taxon>Neopterygii</taxon>
        <taxon>Teleostei</taxon>
        <taxon>Neoteleostei</taxon>
        <taxon>Acanthomorphata</taxon>
        <taxon>Eupercaria</taxon>
        <taxon>Perciformes</taxon>
        <taxon>Notothenioidei</taxon>
        <taxon>Pogonophryne</taxon>
    </lineage>
</organism>
<sequence length="129" mass="14622">MQTNFGLVQLRNPSPLRSKDLTPAEFALAFSLYRDVICSVYPTRRTELDEFLLIELDMALRFRGSGFYTYHVHFASQAAGRIKQFNQGTYWGALDSELQRACRLMHICSFCGGAHARSTCPHNPTTPTD</sequence>
<dbReference type="AlphaFoldDB" id="A0AAD6B2P0"/>
<reference evidence="1" key="1">
    <citation type="submission" date="2022-11" db="EMBL/GenBank/DDBJ databases">
        <title>Chromosome-level genome of Pogonophryne albipinna.</title>
        <authorList>
            <person name="Jo E."/>
        </authorList>
    </citation>
    <scope>NUCLEOTIDE SEQUENCE</scope>
    <source>
        <strain evidence="1">SGF0006</strain>
        <tissue evidence="1">Muscle</tissue>
    </source>
</reference>